<dbReference type="Proteomes" id="UP000076727">
    <property type="component" value="Unassembled WGS sequence"/>
</dbReference>
<dbReference type="AlphaFoldDB" id="A0A165KQ53"/>
<accession>A0A165KQ53</accession>
<reference evidence="1 2" key="1">
    <citation type="journal article" date="2016" name="Mol. Biol. Evol.">
        <title>Comparative Genomics of Early-Diverging Mushroom-Forming Fungi Provides Insights into the Origins of Lignocellulose Decay Capabilities.</title>
        <authorList>
            <person name="Nagy L.G."/>
            <person name="Riley R."/>
            <person name="Tritt A."/>
            <person name="Adam C."/>
            <person name="Daum C."/>
            <person name="Floudas D."/>
            <person name="Sun H."/>
            <person name="Yadav J.S."/>
            <person name="Pangilinan J."/>
            <person name="Larsson K.H."/>
            <person name="Matsuura K."/>
            <person name="Barry K."/>
            <person name="Labutti K."/>
            <person name="Kuo R."/>
            <person name="Ohm R.A."/>
            <person name="Bhattacharya S.S."/>
            <person name="Shirouzu T."/>
            <person name="Yoshinaga Y."/>
            <person name="Martin F.M."/>
            <person name="Grigoriev I.V."/>
            <person name="Hibbett D.S."/>
        </authorList>
    </citation>
    <scope>NUCLEOTIDE SEQUENCE [LARGE SCALE GENOMIC DNA]</scope>
    <source>
        <strain evidence="1 2">L-15889</strain>
    </source>
</reference>
<protein>
    <submittedName>
        <fullName evidence="1">Uncharacterized protein</fullName>
    </submittedName>
</protein>
<keyword evidence="2" id="KW-1185">Reference proteome</keyword>
<dbReference type="EMBL" id="KV429185">
    <property type="protein sequence ID" value="KZT63437.1"/>
    <property type="molecule type" value="Genomic_DNA"/>
</dbReference>
<evidence type="ECO:0000313" key="1">
    <source>
        <dbReference type="EMBL" id="KZT63437.1"/>
    </source>
</evidence>
<sequence>MVVFEIPTLLCECPGTGPDASSTYRYLLNFTYKNETSKRAKVSDVAEAVLKELRDNSPAHKLAGTDFDTLTAQIYVIDTELFPTNASRRQKKAVWNNIDYATIDDNTEILSRKKTLSGGDMSLLAIVLRPVGVAHRSTALHAGDVVAHYQACECGFRRGRLLRVGRALASF</sequence>
<evidence type="ECO:0000313" key="2">
    <source>
        <dbReference type="Proteomes" id="UP000076727"/>
    </source>
</evidence>
<name>A0A165KQ53_9APHY</name>
<gene>
    <name evidence="1" type="ORF">DAEQUDRAFT_132236</name>
</gene>
<organism evidence="1 2">
    <name type="scientific">Daedalea quercina L-15889</name>
    <dbReference type="NCBI Taxonomy" id="1314783"/>
    <lineage>
        <taxon>Eukaryota</taxon>
        <taxon>Fungi</taxon>
        <taxon>Dikarya</taxon>
        <taxon>Basidiomycota</taxon>
        <taxon>Agaricomycotina</taxon>
        <taxon>Agaricomycetes</taxon>
        <taxon>Polyporales</taxon>
        <taxon>Fomitopsis</taxon>
    </lineage>
</organism>
<proteinExistence type="predicted"/>